<reference evidence="11" key="2">
    <citation type="submission" date="2022-06" db="UniProtKB">
        <authorList>
            <consortium name="EnsemblMetazoa"/>
        </authorList>
    </citation>
    <scope>IDENTIFICATION</scope>
    <source>
        <strain evidence="11">PS312</strain>
    </source>
</reference>
<evidence type="ECO:0000256" key="5">
    <source>
        <dbReference type="ARBA" id="ARBA00022729"/>
    </source>
</evidence>
<dbReference type="InterPro" id="IPR021109">
    <property type="entry name" value="Peptidase_aspartic_dom_sf"/>
</dbReference>
<evidence type="ECO:0000313" key="11">
    <source>
        <dbReference type="EnsemblMetazoa" id="PPA04426.1"/>
    </source>
</evidence>
<accession>A0A2A6D1C8</accession>
<evidence type="ECO:0000313" key="12">
    <source>
        <dbReference type="Proteomes" id="UP000005239"/>
    </source>
</evidence>
<dbReference type="Proteomes" id="UP000005239">
    <property type="component" value="Unassembled WGS sequence"/>
</dbReference>
<keyword evidence="8" id="KW-0865">Zymogen</keyword>
<evidence type="ECO:0000256" key="1">
    <source>
        <dbReference type="ARBA" id="ARBA00004613"/>
    </source>
</evidence>
<keyword evidence="6" id="KW-0064">Aspartyl protease</keyword>
<protein>
    <submittedName>
        <fullName evidence="11">Peptidase A1 domain-containing protein</fullName>
    </submittedName>
</protein>
<evidence type="ECO:0000256" key="6">
    <source>
        <dbReference type="ARBA" id="ARBA00022750"/>
    </source>
</evidence>
<dbReference type="GO" id="GO:0005576">
    <property type="term" value="C:extracellular region"/>
    <property type="evidence" value="ECO:0007669"/>
    <property type="project" value="UniProtKB-SubCell"/>
</dbReference>
<keyword evidence="9" id="KW-1015">Disulfide bond</keyword>
<keyword evidence="7" id="KW-0378">Hydrolase</keyword>
<evidence type="ECO:0000256" key="9">
    <source>
        <dbReference type="ARBA" id="ARBA00023157"/>
    </source>
</evidence>
<dbReference type="GO" id="GO:0005764">
    <property type="term" value="C:lysosome"/>
    <property type="evidence" value="ECO:0000318"/>
    <property type="project" value="GO_Central"/>
</dbReference>
<dbReference type="AlphaFoldDB" id="A0A2A6D1C8"/>
<dbReference type="EnsemblMetazoa" id="PPA04426.1">
    <property type="protein sequence ID" value="PPA04426.1"/>
    <property type="gene ID" value="WBGene00093980"/>
</dbReference>
<dbReference type="InterPro" id="IPR001461">
    <property type="entry name" value="Aspartic_peptidase_A1"/>
</dbReference>
<evidence type="ECO:0000256" key="4">
    <source>
        <dbReference type="ARBA" id="ARBA00022670"/>
    </source>
</evidence>
<keyword evidence="5" id="KW-0732">Signal</keyword>
<comment type="subcellular location">
    <subcellularLocation>
        <location evidence="1">Secreted</location>
    </subcellularLocation>
</comment>
<dbReference type="GO" id="GO:0006508">
    <property type="term" value="P:proteolysis"/>
    <property type="evidence" value="ECO:0000318"/>
    <property type="project" value="GO_Central"/>
</dbReference>
<evidence type="ECO:0000256" key="2">
    <source>
        <dbReference type="ARBA" id="ARBA00007447"/>
    </source>
</evidence>
<name>A0A2A6D1C8_PRIPA</name>
<keyword evidence="4" id="KW-0645">Protease</keyword>
<reference evidence="12" key="1">
    <citation type="journal article" date="2008" name="Nat. Genet.">
        <title>The Pristionchus pacificus genome provides a unique perspective on nematode lifestyle and parasitism.</title>
        <authorList>
            <person name="Dieterich C."/>
            <person name="Clifton S.W."/>
            <person name="Schuster L.N."/>
            <person name="Chinwalla A."/>
            <person name="Delehaunty K."/>
            <person name="Dinkelacker I."/>
            <person name="Fulton L."/>
            <person name="Fulton R."/>
            <person name="Godfrey J."/>
            <person name="Minx P."/>
            <person name="Mitreva M."/>
            <person name="Roeseler W."/>
            <person name="Tian H."/>
            <person name="Witte H."/>
            <person name="Yang S.P."/>
            <person name="Wilson R.K."/>
            <person name="Sommer R.J."/>
        </authorList>
    </citation>
    <scope>NUCLEOTIDE SEQUENCE [LARGE SCALE GENOMIC DNA]</scope>
    <source>
        <strain evidence="12">PS312</strain>
    </source>
</reference>
<dbReference type="PANTHER" id="PTHR47966:SF45">
    <property type="entry name" value="PEPTIDASE A1 DOMAIN-CONTAINING PROTEIN"/>
    <property type="match status" value="1"/>
</dbReference>
<dbReference type="PANTHER" id="PTHR47966">
    <property type="entry name" value="BETA-SITE APP-CLEAVING ENZYME, ISOFORM A-RELATED"/>
    <property type="match status" value="1"/>
</dbReference>
<dbReference type="PROSITE" id="PS51767">
    <property type="entry name" value="PEPTIDASE_A1"/>
    <property type="match status" value="1"/>
</dbReference>
<dbReference type="CDD" id="cd05471">
    <property type="entry name" value="pepsin_like"/>
    <property type="match status" value="1"/>
</dbReference>
<proteinExistence type="inferred from homology"/>
<evidence type="ECO:0000256" key="7">
    <source>
        <dbReference type="ARBA" id="ARBA00022801"/>
    </source>
</evidence>
<sequence length="368" mass="40376">MRALLFLFTLLGAALAQSFQMHLSRHDSLRKVLAQEGRWEAYVAEKSKQALRMSRASSAPDGGYTQRVSDYDDAEYVGNITIGTPGQAFQVVLDTASANLWVPDSTNADSSTKHKFRAEASKTYVKNGKPFTISYPTGSVKGYYGQDTVRVRTDNTFRSAASITGVFMNDAIDGVLGLAFQSLAVDNIKPPFIEAIDKKLVALPLFTVFLHRDGPVLSPKGGVYTYGAVDTENCASQYTAYLPLSSATYYQYRLDAAYIGTYRNQKGWQAITDTGSSLIGVPPDMLEYVARSVFATFDPTSGLYIVPCDSTIPALELVLGGKEYDVKSDNLKFYASPSFVLGDPFIRQYCQIFDIGNKRIGFALAKQP</sequence>
<dbReference type="InterPro" id="IPR034164">
    <property type="entry name" value="Pepsin-like_dom"/>
</dbReference>
<organism evidence="11 12">
    <name type="scientific">Pristionchus pacificus</name>
    <name type="common">Parasitic nematode worm</name>
    <dbReference type="NCBI Taxonomy" id="54126"/>
    <lineage>
        <taxon>Eukaryota</taxon>
        <taxon>Metazoa</taxon>
        <taxon>Ecdysozoa</taxon>
        <taxon>Nematoda</taxon>
        <taxon>Chromadorea</taxon>
        <taxon>Rhabditida</taxon>
        <taxon>Rhabditina</taxon>
        <taxon>Diplogasteromorpha</taxon>
        <taxon>Diplogasteroidea</taxon>
        <taxon>Neodiplogasteridae</taxon>
        <taxon>Pristionchus</taxon>
    </lineage>
</organism>
<dbReference type="GO" id="GO:0004190">
    <property type="term" value="F:aspartic-type endopeptidase activity"/>
    <property type="evidence" value="ECO:0000318"/>
    <property type="project" value="GO_Central"/>
</dbReference>
<evidence type="ECO:0000256" key="8">
    <source>
        <dbReference type="ARBA" id="ARBA00023145"/>
    </source>
</evidence>
<dbReference type="PRINTS" id="PR00792">
    <property type="entry name" value="PEPSIN"/>
</dbReference>
<comment type="similarity">
    <text evidence="2">Belongs to the peptidase A1 family.</text>
</comment>
<dbReference type="InterPro" id="IPR033121">
    <property type="entry name" value="PEPTIDASE_A1"/>
</dbReference>
<dbReference type="FunFam" id="2.40.70.10:FF:000058">
    <property type="entry name" value="ASpartyl Protease"/>
    <property type="match status" value="1"/>
</dbReference>
<gene>
    <name evidence="11" type="primary">WBGene00093980</name>
</gene>
<keyword evidence="3" id="KW-0964">Secreted</keyword>
<dbReference type="GO" id="GO:0006915">
    <property type="term" value="P:apoptotic process"/>
    <property type="evidence" value="ECO:0000318"/>
    <property type="project" value="GO_Central"/>
</dbReference>
<dbReference type="SUPFAM" id="SSF50630">
    <property type="entry name" value="Acid proteases"/>
    <property type="match status" value="1"/>
</dbReference>
<keyword evidence="12" id="KW-1185">Reference proteome</keyword>
<dbReference type="FunFam" id="2.40.70.10:FF:000008">
    <property type="entry name" value="Cathepsin D"/>
    <property type="match status" value="1"/>
</dbReference>
<evidence type="ECO:0000256" key="3">
    <source>
        <dbReference type="ARBA" id="ARBA00022525"/>
    </source>
</evidence>
<evidence type="ECO:0000256" key="10">
    <source>
        <dbReference type="ARBA" id="ARBA00023180"/>
    </source>
</evidence>
<dbReference type="Gene3D" id="2.40.70.10">
    <property type="entry name" value="Acid Proteases"/>
    <property type="match status" value="2"/>
</dbReference>
<keyword evidence="10" id="KW-0325">Glycoprotein</keyword>
<dbReference type="OrthoDB" id="5839471at2759"/>
<dbReference type="Pfam" id="PF00026">
    <property type="entry name" value="Asp"/>
    <property type="match status" value="1"/>
</dbReference>
<accession>A0A8R1Y955</accession>